<dbReference type="GO" id="GO:0016787">
    <property type="term" value="F:hydrolase activity"/>
    <property type="evidence" value="ECO:0007669"/>
    <property type="project" value="UniProtKB-KW"/>
</dbReference>
<keyword evidence="2 8" id="KW-0436">Ligase</keyword>
<keyword evidence="3" id="KW-0547">Nucleotide-binding</keyword>
<keyword evidence="1" id="KW-0963">Cytoplasm</keyword>
<evidence type="ECO:0000256" key="1">
    <source>
        <dbReference type="ARBA" id="ARBA00022490"/>
    </source>
</evidence>
<dbReference type="EC" id="6.3.5.3" evidence="8"/>
<dbReference type="PROSITE" id="PS51273">
    <property type="entry name" value="GATASE_TYPE_1"/>
    <property type="match status" value="1"/>
</dbReference>
<dbReference type="Proteomes" id="UP000253934">
    <property type="component" value="Unassembled WGS sequence"/>
</dbReference>
<keyword evidence="5" id="KW-0378">Hydrolase</keyword>
<dbReference type="RefSeq" id="WP_338637390.1">
    <property type="nucleotide sequence ID" value="NZ_CP146516.1"/>
</dbReference>
<dbReference type="EMBL" id="QOVW01000070">
    <property type="protein sequence ID" value="RDB35968.1"/>
    <property type="molecule type" value="Genomic_DNA"/>
</dbReference>
<keyword evidence="9" id="KW-1185">Reference proteome</keyword>
<evidence type="ECO:0000313" key="8">
    <source>
        <dbReference type="EMBL" id="RDB35968.1"/>
    </source>
</evidence>
<dbReference type="GO" id="GO:0006189">
    <property type="term" value="P:'de novo' IMP biosynthetic process"/>
    <property type="evidence" value="ECO:0007669"/>
    <property type="project" value="InterPro"/>
</dbReference>
<keyword evidence="6" id="KW-0067">ATP-binding</keyword>
<organism evidence="8 9">
    <name type="scientific">Spirobacillus cienkowskii</name>
    <dbReference type="NCBI Taxonomy" id="495820"/>
    <lineage>
        <taxon>Bacteria</taxon>
        <taxon>Pseudomonadati</taxon>
        <taxon>Bdellovibrionota</taxon>
        <taxon>Oligoflexia</taxon>
        <taxon>Silvanigrellales</taxon>
        <taxon>Spirobacillus</taxon>
    </lineage>
</organism>
<evidence type="ECO:0000256" key="3">
    <source>
        <dbReference type="ARBA" id="ARBA00022741"/>
    </source>
</evidence>
<dbReference type="PANTHER" id="PTHR47552">
    <property type="entry name" value="PHOSPHORIBOSYLFORMYLGLYCINAMIDINE SYNTHASE SUBUNIT PURQ"/>
    <property type="match status" value="1"/>
</dbReference>
<dbReference type="SUPFAM" id="SSF52317">
    <property type="entry name" value="Class I glutamine amidotransferase-like"/>
    <property type="match status" value="1"/>
</dbReference>
<dbReference type="GO" id="GO:0004642">
    <property type="term" value="F:phosphoribosylformylglycinamidine synthase activity"/>
    <property type="evidence" value="ECO:0007669"/>
    <property type="project" value="UniProtKB-EC"/>
</dbReference>
<dbReference type="GO" id="GO:0005524">
    <property type="term" value="F:ATP binding"/>
    <property type="evidence" value="ECO:0007669"/>
    <property type="project" value="UniProtKB-KW"/>
</dbReference>
<keyword evidence="7" id="KW-0315">Glutamine amidotransferase</keyword>
<gene>
    <name evidence="8" type="ORF">DCC88_07535</name>
</gene>
<evidence type="ECO:0000256" key="2">
    <source>
        <dbReference type="ARBA" id="ARBA00022598"/>
    </source>
</evidence>
<evidence type="ECO:0000256" key="4">
    <source>
        <dbReference type="ARBA" id="ARBA00022755"/>
    </source>
</evidence>
<dbReference type="InterPro" id="IPR029062">
    <property type="entry name" value="Class_I_gatase-like"/>
</dbReference>
<evidence type="ECO:0000256" key="6">
    <source>
        <dbReference type="ARBA" id="ARBA00022840"/>
    </source>
</evidence>
<evidence type="ECO:0000256" key="7">
    <source>
        <dbReference type="ARBA" id="ARBA00022962"/>
    </source>
</evidence>
<dbReference type="SMART" id="SM01211">
    <property type="entry name" value="GATase_5"/>
    <property type="match status" value="1"/>
</dbReference>
<dbReference type="AlphaFoldDB" id="A0A369KQ64"/>
<name>A0A369KQ64_9BACT</name>
<evidence type="ECO:0000256" key="5">
    <source>
        <dbReference type="ARBA" id="ARBA00022801"/>
    </source>
</evidence>
<accession>A0A369KQ64</accession>
<dbReference type="PANTHER" id="PTHR47552:SF1">
    <property type="entry name" value="PHOSPHORIBOSYLFORMYLGLYCINAMIDINE SYNTHASE SUBUNIT PURQ"/>
    <property type="match status" value="1"/>
</dbReference>
<proteinExistence type="predicted"/>
<sequence length="268" mass="30089">MKKKTLIPVFPGTNCEKESFLWFSENLETEVEFLNLKKHHSILPEEIDALFIPGGFSFGDYLRAGAIAARTEEMTFVKKLAQSDIPILGICNGFQILCESGLLPGTLVKNVTKQHHHFPVSIRVEKNYFLTTNQENNCVWIPKFHEHQFKLIESIFSKEFFIPMSCGMGNWLPPRSNTEKALAEKNAVVFYNNNENGSYKSIAGLTNSSGKIFGMMPHPERASDLILGSDEGLVFLLGIAQSQKIKIRSGSPLANFAEKLFEGAKYHV</sequence>
<evidence type="ECO:0000313" key="9">
    <source>
        <dbReference type="Proteomes" id="UP000253934"/>
    </source>
</evidence>
<dbReference type="InterPro" id="IPR010075">
    <property type="entry name" value="PRibForGlyAmidine_synth_PurQ"/>
</dbReference>
<dbReference type="Gene3D" id="3.40.50.880">
    <property type="match status" value="1"/>
</dbReference>
<dbReference type="Pfam" id="PF13507">
    <property type="entry name" value="GATase_5"/>
    <property type="match status" value="1"/>
</dbReference>
<reference evidence="8" key="1">
    <citation type="submission" date="2018-04" db="EMBL/GenBank/DDBJ databases">
        <title>Draft genome sequence of the Candidatus Spirobacillus cienkowskii, a pathogen of freshwater Daphnia species, reconstructed from hemolymph metagenomic reads.</title>
        <authorList>
            <person name="Bresciani L."/>
            <person name="Lemos L.N."/>
            <person name="Wale N."/>
            <person name="Lin J.Y."/>
            <person name="Fernandes G.R."/>
            <person name="Duffy M.A."/>
            <person name="Rodrigues J.M."/>
        </authorList>
    </citation>
    <scope>NUCLEOTIDE SEQUENCE [LARGE SCALE GENOMIC DNA]</scope>
    <source>
        <strain evidence="8">Binning01</strain>
    </source>
</reference>
<comment type="caution">
    <text evidence="8">The sequence shown here is derived from an EMBL/GenBank/DDBJ whole genome shotgun (WGS) entry which is preliminary data.</text>
</comment>
<keyword evidence="4" id="KW-0658">Purine biosynthesis</keyword>
<protein>
    <submittedName>
        <fullName evidence="8">Phosphoribosylformylglycinamidine synthase I</fullName>
        <ecNumber evidence="8">6.3.5.3</ecNumber>
    </submittedName>
</protein>